<organism evidence="2">
    <name type="scientific">Pseudogymnoascus destructans</name>
    <dbReference type="NCBI Taxonomy" id="655981"/>
    <lineage>
        <taxon>Eukaryota</taxon>
        <taxon>Fungi</taxon>
        <taxon>Dikarya</taxon>
        <taxon>Ascomycota</taxon>
        <taxon>Pezizomycotina</taxon>
        <taxon>Leotiomycetes</taxon>
        <taxon>Thelebolales</taxon>
        <taxon>Thelebolaceae</taxon>
        <taxon>Pseudogymnoascus</taxon>
    </lineage>
</organism>
<name>A0A177ABV4_9PEZI</name>
<dbReference type="InterPro" id="IPR011009">
    <property type="entry name" value="Kinase-like_dom_sf"/>
</dbReference>
<evidence type="ECO:0000313" key="2">
    <source>
        <dbReference type="EMBL" id="OAF59567.1"/>
    </source>
</evidence>
<dbReference type="EMBL" id="KV441393">
    <property type="protein sequence ID" value="OAF59567.1"/>
    <property type="molecule type" value="Genomic_DNA"/>
</dbReference>
<dbReference type="RefSeq" id="XP_024324850.1">
    <property type="nucleotide sequence ID" value="XM_024467667.1"/>
</dbReference>
<evidence type="ECO:0000256" key="1">
    <source>
        <dbReference type="SAM" id="SignalP"/>
    </source>
</evidence>
<feature type="chain" id="PRO_5008056488" description="Protein kinase domain-containing protein" evidence="1">
    <location>
        <begin position="18"/>
        <end position="318"/>
    </location>
</feature>
<gene>
    <name evidence="2" type="ORF">VC83_04030</name>
</gene>
<dbReference type="Proteomes" id="UP000077154">
    <property type="component" value="Unassembled WGS sequence"/>
</dbReference>
<dbReference type="OrthoDB" id="10422421at2759"/>
<accession>A0A177ABV4</accession>
<evidence type="ECO:0008006" key="3">
    <source>
        <dbReference type="Google" id="ProtNLM"/>
    </source>
</evidence>
<protein>
    <recommendedName>
        <fullName evidence="3">Protein kinase domain-containing protein</fullName>
    </recommendedName>
</protein>
<dbReference type="VEuPathDB" id="FungiDB:GMDG_06704"/>
<feature type="signal peptide" evidence="1">
    <location>
        <begin position="1"/>
        <end position="17"/>
    </location>
</feature>
<dbReference type="GeneID" id="36287103"/>
<sequence>MRMLSGLHGLFPSFCLFRQMVDLLCLLQQEGIEHGDIRQGTIIVTHRPFKVRLAGFSECTEVGASLGLDVADLCRTYKLVAVNTSDHFGSGNAEKELMRGDPEITTLVHRVLSCESGKRMSASDVNSHIHNLVGDALGEPFAMATVARSWKLRMRREGKDVFVEVAALLDRLLAQRRNPDPMRIRSWAESYAHNFLCKRKTYDRVQFCTSKRALRFCSKFNLEEFHRIIETEVSKKRRSSGSEIIIREGKPERFQVSYHVSTMMFNLSHIAEVLGWRPDFLKDLSNLRRFRRYTTNSGVALTLTKTSVALSFKDDMMV</sequence>
<reference evidence="2" key="1">
    <citation type="submission" date="2016-03" db="EMBL/GenBank/DDBJ databases">
        <title>Updated assembly of Pseudogymnoascus destructans, the fungus causing white-nose syndrome of bats.</title>
        <authorList>
            <person name="Palmer J.M."/>
            <person name="Drees K.P."/>
            <person name="Foster J.T."/>
            <person name="Lindner D.L."/>
        </authorList>
    </citation>
    <scope>NUCLEOTIDE SEQUENCE [LARGE SCALE GENOMIC DNA]</scope>
    <source>
        <strain evidence="2">20631-21</strain>
    </source>
</reference>
<keyword evidence="1" id="KW-0732">Signal</keyword>
<dbReference type="SUPFAM" id="SSF56112">
    <property type="entry name" value="Protein kinase-like (PK-like)"/>
    <property type="match status" value="1"/>
</dbReference>
<proteinExistence type="predicted"/>
<dbReference type="AlphaFoldDB" id="A0A177ABV4"/>